<proteinExistence type="predicted"/>
<gene>
    <name evidence="1" type="ORF">NCTC12112_03306</name>
</gene>
<dbReference type="AlphaFoldDB" id="A0AAX2JFD8"/>
<dbReference type="EMBL" id="LS483487">
    <property type="protein sequence ID" value="SQJ17221.1"/>
    <property type="molecule type" value="Genomic_DNA"/>
</dbReference>
<organism evidence="1 2">
    <name type="scientific">Fusobacterium ulcerans</name>
    <dbReference type="NCBI Taxonomy" id="861"/>
    <lineage>
        <taxon>Bacteria</taxon>
        <taxon>Fusobacteriati</taxon>
        <taxon>Fusobacteriota</taxon>
        <taxon>Fusobacteriia</taxon>
        <taxon>Fusobacteriales</taxon>
        <taxon>Fusobacteriaceae</taxon>
        <taxon>Fusobacterium</taxon>
    </lineage>
</organism>
<accession>A0AAX2JFD8</accession>
<reference evidence="1 2" key="1">
    <citation type="submission" date="2018-06" db="EMBL/GenBank/DDBJ databases">
        <authorList>
            <consortium name="Pathogen Informatics"/>
            <person name="Doyle S."/>
        </authorList>
    </citation>
    <scope>NUCLEOTIDE SEQUENCE [LARGE SCALE GENOMIC DNA]</scope>
    <source>
        <strain evidence="1 2">NCTC12112</strain>
    </source>
</reference>
<evidence type="ECO:0008006" key="3">
    <source>
        <dbReference type="Google" id="ProtNLM"/>
    </source>
</evidence>
<name>A0AAX2JFD8_9FUSO</name>
<sequence>MRKLIVLYTFFLIAVFSYSIDMENITDGNMDLQVNRIKEEFFPLYIDELKGIGYLPMKEFLYTIELNEIEVDFQNKMIKGILPDKRKIQWKFDSDISFIDNEELYLEIEQLNKIFPVKNVKFDLAMLNINIQFDLKIPADIRYEQEQKRRGMSKGDKTGKKHEYIDNKSFFSPGVIQVEYEKNDLEKSRGSSLSVNYSTQLLYGELDGEFSIFDDSRKNRKKFEVESLSLNYEDVMDKKDVILGSFYMRVPSFYDVETDINGISILDSSSRYDVTEKNGNTFEGYAPSGSVVELYRNGILIDYQNADNQRYIFRDINTQSLTDKYYIRIYKDDGTYIQQDISLWLNNKTLNKNQWSYNIQSGKVDKKGDNNFWGTLRYGVNDFVTVEAGYYDLKGKSEERYRYKERAYGIYLSSPPIKFPFWTNINWYEDTEKNDGTLIWEYKQNFYDFILEGKGEKYSKRISLEENKEEKYRANIRKSFGRLNVGAGYEVEVSKGKYYRDYIASVGYNRRYVSNNIEYRFQEYEEDENRNKHSTRFQTGISYFDNWNITAEIDIKYNNKWEMDTDKYSVKFIRRNNNYYSKKYFDLSLGFTYSEKDEDHFRTEVYATIYLEDFGLPFFNTEVSFEANDRRSEDRKVGTKIKKIIVLEDLQRNSKLKNISNSWISGKVYIDNNSNSIYDEGDEPLSEIKVTVLGKSVETDEDGNYLVEDISSNSEFNVKVDRTYIDPLLYYNEEKYYKMMPSTGMHIDIPFQNTISLSGNIKLEGADIPEDKLPYIYNKMRITIKKDGKEIKTLKPEFDGFFILDGLIEGEYVMELSSKDEQYKPLKDKMELSIKPEEAANGVFEVGDLIFIKEDQNENI</sequence>
<evidence type="ECO:0000313" key="2">
    <source>
        <dbReference type="Proteomes" id="UP000249008"/>
    </source>
</evidence>
<protein>
    <recommendedName>
        <fullName evidence="3">Carboxypeptidase regulatory-like domain-containing protein</fullName>
    </recommendedName>
</protein>
<dbReference type="InterPro" id="IPR013783">
    <property type="entry name" value="Ig-like_fold"/>
</dbReference>
<dbReference type="KEGG" id="ful:C4N20_07075"/>
<dbReference type="Proteomes" id="UP000249008">
    <property type="component" value="Chromosome 1"/>
</dbReference>
<dbReference type="GeneID" id="78454564"/>
<dbReference type="RefSeq" id="WP_005982540.1">
    <property type="nucleotide sequence ID" value="NZ_CABKNW010000008.1"/>
</dbReference>
<dbReference type="Gene3D" id="2.60.40.10">
    <property type="entry name" value="Immunoglobulins"/>
    <property type="match status" value="1"/>
</dbReference>
<dbReference type="SUPFAM" id="SSF117074">
    <property type="entry name" value="Hypothetical protein PA1324"/>
    <property type="match status" value="1"/>
</dbReference>
<evidence type="ECO:0000313" key="1">
    <source>
        <dbReference type="EMBL" id="SQJ17221.1"/>
    </source>
</evidence>